<proteinExistence type="predicted"/>
<dbReference type="EMBL" id="JRES01000051">
    <property type="protein sequence ID" value="KNC34557.1"/>
    <property type="molecule type" value="Genomic_DNA"/>
</dbReference>
<protein>
    <recommendedName>
        <fullName evidence="1">HAT C-terminal dimerisation domain-containing protein</fullName>
    </recommendedName>
</protein>
<dbReference type="GO" id="GO:0046983">
    <property type="term" value="F:protein dimerization activity"/>
    <property type="evidence" value="ECO:0007669"/>
    <property type="project" value="InterPro"/>
</dbReference>
<dbReference type="InterPro" id="IPR008906">
    <property type="entry name" value="HATC_C_dom"/>
</dbReference>
<evidence type="ECO:0000313" key="2">
    <source>
        <dbReference type="EMBL" id="KNC34557.1"/>
    </source>
</evidence>
<evidence type="ECO:0000259" key="1">
    <source>
        <dbReference type="Pfam" id="PF05699"/>
    </source>
</evidence>
<sequence length="262" mass="29344">MQWKLLQFSNLGLKVEMDICEFWHTVYSYKNGVEESCFEELVDFVFNLLVLPHSSAAAERKFSQLNLIKTKYRNKLETQTINSIMQAKDLCKNDSNDLHYVWSPKGEEQELPQEVNNPHPLPLTTSPCTSAKVAFKLHIACPSSQITEYARWQLSSLSAMPQTSSLKRQFLTIWSNPRQRLQDASSQPSKTTLTAPLVGFQGADTKRQLRVNALDHDSMAQFLAHGDLQASIRCNLFPLSHGVLITAPPPAGATEAIAEAAN</sequence>
<organism evidence="2 3">
    <name type="scientific">Lucilia cuprina</name>
    <name type="common">Green bottle fly</name>
    <name type="synonym">Australian sheep blowfly</name>
    <dbReference type="NCBI Taxonomy" id="7375"/>
    <lineage>
        <taxon>Eukaryota</taxon>
        <taxon>Metazoa</taxon>
        <taxon>Ecdysozoa</taxon>
        <taxon>Arthropoda</taxon>
        <taxon>Hexapoda</taxon>
        <taxon>Insecta</taxon>
        <taxon>Pterygota</taxon>
        <taxon>Neoptera</taxon>
        <taxon>Endopterygota</taxon>
        <taxon>Diptera</taxon>
        <taxon>Brachycera</taxon>
        <taxon>Muscomorpha</taxon>
        <taxon>Oestroidea</taxon>
        <taxon>Calliphoridae</taxon>
        <taxon>Luciliinae</taxon>
        <taxon>Lucilia</taxon>
    </lineage>
</organism>
<dbReference type="SUPFAM" id="SSF53098">
    <property type="entry name" value="Ribonuclease H-like"/>
    <property type="match status" value="1"/>
</dbReference>
<accession>A0A0L0CQU5</accession>
<dbReference type="AlphaFoldDB" id="A0A0L0CQU5"/>
<name>A0A0L0CQU5_LUCCU</name>
<dbReference type="Proteomes" id="UP000037069">
    <property type="component" value="Unassembled WGS sequence"/>
</dbReference>
<reference evidence="2 3" key="1">
    <citation type="journal article" date="2015" name="Nat. Commun.">
        <title>Lucilia cuprina genome unlocks parasitic fly biology to underpin future interventions.</title>
        <authorList>
            <person name="Anstead C.A."/>
            <person name="Korhonen P.K."/>
            <person name="Young N.D."/>
            <person name="Hall R.S."/>
            <person name="Jex A.R."/>
            <person name="Murali S.C."/>
            <person name="Hughes D.S."/>
            <person name="Lee S.F."/>
            <person name="Perry T."/>
            <person name="Stroehlein A.J."/>
            <person name="Ansell B.R."/>
            <person name="Breugelmans B."/>
            <person name="Hofmann A."/>
            <person name="Qu J."/>
            <person name="Dugan S."/>
            <person name="Lee S.L."/>
            <person name="Chao H."/>
            <person name="Dinh H."/>
            <person name="Han Y."/>
            <person name="Doddapaneni H.V."/>
            <person name="Worley K.C."/>
            <person name="Muzny D.M."/>
            <person name="Ioannidis P."/>
            <person name="Waterhouse R.M."/>
            <person name="Zdobnov E.M."/>
            <person name="James P.J."/>
            <person name="Bagnall N.H."/>
            <person name="Kotze A.C."/>
            <person name="Gibbs R.A."/>
            <person name="Richards S."/>
            <person name="Batterham P."/>
            <person name="Gasser R.B."/>
        </authorList>
    </citation>
    <scope>NUCLEOTIDE SEQUENCE [LARGE SCALE GENOMIC DNA]</scope>
    <source>
        <strain evidence="2 3">LS</strain>
        <tissue evidence="2">Full body</tissue>
    </source>
</reference>
<comment type="caution">
    <text evidence="2">The sequence shown here is derived from an EMBL/GenBank/DDBJ whole genome shotgun (WGS) entry which is preliminary data.</text>
</comment>
<evidence type="ECO:0000313" key="3">
    <source>
        <dbReference type="Proteomes" id="UP000037069"/>
    </source>
</evidence>
<keyword evidence="3" id="KW-1185">Reference proteome</keyword>
<gene>
    <name evidence="2" type="ORF">FF38_13866</name>
</gene>
<feature type="domain" description="HAT C-terminal dimerisation" evidence="1">
    <location>
        <begin position="5"/>
        <end position="89"/>
    </location>
</feature>
<dbReference type="InterPro" id="IPR012337">
    <property type="entry name" value="RNaseH-like_sf"/>
</dbReference>
<dbReference type="Pfam" id="PF05699">
    <property type="entry name" value="Dimer_Tnp_hAT"/>
    <property type="match status" value="1"/>
</dbReference>